<keyword evidence="7" id="KW-0732">Signal</keyword>
<evidence type="ECO:0000256" key="10">
    <source>
        <dbReference type="ARBA" id="ARBA00023014"/>
    </source>
</evidence>
<evidence type="ECO:0000256" key="5">
    <source>
        <dbReference type="ARBA" id="ARBA00022485"/>
    </source>
</evidence>
<dbReference type="PANTHER" id="PTHR30013">
    <property type="entry name" value="NIFE / NIFESE HYDROGENASE SMALL SUBUNIT FAMILY MEMBER"/>
    <property type="match status" value="1"/>
</dbReference>
<dbReference type="SUPFAM" id="SSF56770">
    <property type="entry name" value="HydA/Nqo6-like"/>
    <property type="match status" value="1"/>
</dbReference>
<comment type="subcellular location">
    <subcellularLocation>
        <location evidence="2">Cell envelope</location>
    </subcellularLocation>
</comment>
<dbReference type="PRINTS" id="PR00614">
    <property type="entry name" value="NIHGNASESMLL"/>
</dbReference>
<evidence type="ECO:0000256" key="6">
    <source>
        <dbReference type="ARBA" id="ARBA00022723"/>
    </source>
</evidence>
<reference evidence="13 14" key="1">
    <citation type="submission" date="2022-06" db="EMBL/GenBank/DDBJ databases">
        <title>Paraconexibacter antarcticus.</title>
        <authorList>
            <person name="Kim C.S."/>
        </authorList>
    </citation>
    <scope>NUCLEOTIDE SEQUENCE [LARGE SCALE GENOMIC DNA]</scope>
    <source>
        <strain evidence="13 14">02-257</strain>
    </source>
</reference>
<keyword evidence="8" id="KW-0560">Oxidoreductase</keyword>
<evidence type="ECO:0000259" key="11">
    <source>
        <dbReference type="Pfam" id="PF01058"/>
    </source>
</evidence>
<evidence type="ECO:0000256" key="9">
    <source>
        <dbReference type="ARBA" id="ARBA00023004"/>
    </source>
</evidence>
<dbReference type="InterPro" id="IPR006137">
    <property type="entry name" value="NADH_UbQ_OxRdtase-like_20kDa"/>
</dbReference>
<name>A0ABY5DPE0_9ACTN</name>
<evidence type="ECO:0000313" key="14">
    <source>
        <dbReference type="Proteomes" id="UP001056035"/>
    </source>
</evidence>
<keyword evidence="14" id="KW-1185">Reference proteome</keyword>
<dbReference type="Proteomes" id="UP001056035">
    <property type="component" value="Chromosome"/>
</dbReference>
<dbReference type="InterPro" id="IPR037148">
    <property type="entry name" value="NiFe-Hase_small_C_sf"/>
</dbReference>
<gene>
    <name evidence="13" type="ORF">NBH00_15340</name>
</gene>
<dbReference type="Gene3D" id="4.10.480.10">
    <property type="entry name" value="Cytochrome-c3 hydrogenase, C-terminal domain"/>
    <property type="match status" value="1"/>
</dbReference>
<evidence type="ECO:0000256" key="1">
    <source>
        <dbReference type="ARBA" id="ARBA00001966"/>
    </source>
</evidence>
<evidence type="ECO:0000313" key="13">
    <source>
        <dbReference type="EMBL" id="UTI62731.1"/>
    </source>
</evidence>
<evidence type="ECO:0000256" key="3">
    <source>
        <dbReference type="ARBA" id="ARBA00006605"/>
    </source>
</evidence>
<dbReference type="Pfam" id="PF14720">
    <property type="entry name" value="NiFe_hyd_SSU_C"/>
    <property type="match status" value="1"/>
</dbReference>
<evidence type="ECO:0000256" key="7">
    <source>
        <dbReference type="ARBA" id="ARBA00022729"/>
    </source>
</evidence>
<comment type="subunit">
    <text evidence="4">Heterodimer of a large and a small subunit.</text>
</comment>
<evidence type="ECO:0000256" key="8">
    <source>
        <dbReference type="ARBA" id="ARBA00023002"/>
    </source>
</evidence>
<dbReference type="InterPro" id="IPR027394">
    <property type="entry name" value="Cytochrome-c3_hydrogenase_C"/>
</dbReference>
<keyword evidence="6" id="KW-0479">Metal-binding</keyword>
<feature type="domain" description="Cytochrome-c3 hydrogenase C-terminal" evidence="12">
    <location>
        <begin position="223"/>
        <end position="301"/>
    </location>
</feature>
<accession>A0ABY5DPE0</accession>
<feature type="domain" description="NADH:ubiquinone oxidoreductase-like 20kDa subunit" evidence="11">
    <location>
        <begin position="32"/>
        <end position="200"/>
    </location>
</feature>
<evidence type="ECO:0000256" key="2">
    <source>
        <dbReference type="ARBA" id="ARBA00004196"/>
    </source>
</evidence>
<dbReference type="PANTHER" id="PTHR30013:SF5">
    <property type="entry name" value="HYDROGENASE SMALL SUBUNIT"/>
    <property type="match status" value="1"/>
</dbReference>
<keyword evidence="10" id="KW-0411">Iron-sulfur</keyword>
<keyword evidence="5" id="KW-0004">4Fe-4S</keyword>
<dbReference type="InterPro" id="IPR001821">
    <property type="entry name" value="NiFe_hydrogenase_ssu"/>
</dbReference>
<dbReference type="Pfam" id="PF01058">
    <property type="entry name" value="Oxidored_q6"/>
    <property type="match status" value="1"/>
</dbReference>
<dbReference type="RefSeq" id="WP_254569466.1">
    <property type="nucleotide sequence ID" value="NZ_CP098502.1"/>
</dbReference>
<keyword evidence="9" id="KW-0408">Iron</keyword>
<proteinExistence type="inferred from homology"/>
<evidence type="ECO:0000259" key="12">
    <source>
        <dbReference type="Pfam" id="PF14720"/>
    </source>
</evidence>
<comment type="cofactor">
    <cofactor evidence="1">
        <name>[4Fe-4S] cluster</name>
        <dbReference type="ChEBI" id="CHEBI:49883"/>
    </cofactor>
</comment>
<comment type="similarity">
    <text evidence="3">Belongs to the [NiFe]/[NiFeSe] hydrogenase small subunit family.</text>
</comment>
<dbReference type="Gene3D" id="3.40.50.700">
    <property type="entry name" value="NADH:ubiquinone oxidoreductase-like, 20kDa subunit"/>
    <property type="match status" value="1"/>
</dbReference>
<protein>
    <submittedName>
        <fullName evidence="13">Hydrogenase expression protein HypE</fullName>
    </submittedName>
</protein>
<organism evidence="13 14">
    <name type="scientific">Paraconexibacter antarcticus</name>
    <dbReference type="NCBI Taxonomy" id="2949664"/>
    <lineage>
        <taxon>Bacteria</taxon>
        <taxon>Bacillati</taxon>
        <taxon>Actinomycetota</taxon>
        <taxon>Thermoleophilia</taxon>
        <taxon>Solirubrobacterales</taxon>
        <taxon>Paraconexibacteraceae</taxon>
        <taxon>Paraconexibacter</taxon>
    </lineage>
</organism>
<evidence type="ECO:0000256" key="4">
    <source>
        <dbReference type="ARBA" id="ARBA00011771"/>
    </source>
</evidence>
<dbReference type="InterPro" id="IPR037024">
    <property type="entry name" value="NiFe_Hase_small_N_sf"/>
</dbReference>
<dbReference type="EMBL" id="CP098502">
    <property type="protein sequence ID" value="UTI62731.1"/>
    <property type="molecule type" value="Genomic_DNA"/>
</dbReference>
<sequence>MSDPDDDHDADGGSPARDPEIHVLWMSGALGCDGESVAITSATSPSLEDLVLGTLPRVPRIVLHLPLLAVETGEAFMQAFYDAEEGRLEHFILVVEGAIGNEDINGDGYWTGFGVNRFDGQPITANEWVDRLVPKASAVLAIGTCAAYGGIPAMRNNPTGAMGLPDHLGRDWRTRAGLPVVCLPGCPAQPDNMTQILMELACHIAGTGPAPQLDDQLRPVSMFGLTVRESCNRAGFTEQGKFASEHGSDPRCLVKLGCKGPVVKCNVPYRGWTGGVGGCPNVGGICIACTMPGFPDRYTPFHKADPWGNAAANVQRFTYGPVFRYFRRLNVEKKFDREPEWRRPGRVLESGYDPPWLDGDAS</sequence>